<evidence type="ECO:0000313" key="7">
    <source>
        <dbReference type="EMBL" id="MCP2175928.1"/>
    </source>
</evidence>
<dbReference type="SUPFAM" id="SSF53335">
    <property type="entry name" value="S-adenosyl-L-methionine-dependent methyltransferases"/>
    <property type="match status" value="1"/>
</dbReference>
<evidence type="ECO:0000256" key="3">
    <source>
        <dbReference type="ARBA" id="ARBA00022679"/>
    </source>
</evidence>
<dbReference type="InterPro" id="IPR004556">
    <property type="entry name" value="HemK-like"/>
</dbReference>
<comment type="caution">
    <text evidence="7">The sequence shown here is derived from an EMBL/GenBank/DDBJ whole genome shotgun (WGS) entry which is preliminary data.</text>
</comment>
<dbReference type="PANTHER" id="PTHR18895">
    <property type="entry name" value="HEMK METHYLTRANSFERASE"/>
    <property type="match status" value="1"/>
</dbReference>
<sequence>MTPDDIVATLRSAGCVFAEDEAALLIDAAAGPAELAAMVSDRVAGRPLEYIVGWVAFGGLRIHITDGVFVPRSRTHLLATQAAAFTTDDAVFVEMCCGAAAVAAAVSDRVPTAQIVACDIDPFATACARRNLASAQVFTGDLFDALPDTLRGRVDVIAANAPYVPTDAIATMPREARQYEPVATLDGGQDGLDIARRIVAGAPEWLGPGGHLLIETSTRQAETLCAAMAQGGFDARTVTDEENGGTVAVATLP</sequence>
<gene>
    <name evidence="7" type="ORF">LX13_001747</name>
</gene>
<evidence type="ECO:0000256" key="4">
    <source>
        <dbReference type="ARBA" id="ARBA00022691"/>
    </source>
</evidence>
<evidence type="ECO:0000256" key="2">
    <source>
        <dbReference type="ARBA" id="ARBA00022603"/>
    </source>
</evidence>
<dbReference type="InterPro" id="IPR050320">
    <property type="entry name" value="N5-glutamine_MTase"/>
</dbReference>
<dbReference type="GO" id="GO:0008168">
    <property type="term" value="F:methyltransferase activity"/>
    <property type="evidence" value="ECO:0007669"/>
    <property type="project" value="UniProtKB-KW"/>
</dbReference>
<reference evidence="7 8" key="1">
    <citation type="submission" date="2022-06" db="EMBL/GenBank/DDBJ databases">
        <title>Genomic Encyclopedia of Archaeal and Bacterial Type Strains, Phase II (KMG-II): from individual species to whole genera.</title>
        <authorList>
            <person name="Goeker M."/>
        </authorList>
    </citation>
    <scope>NUCLEOTIDE SEQUENCE [LARGE SCALE GENOMIC DNA]</scope>
    <source>
        <strain evidence="7 8">DSM 44693</strain>
    </source>
</reference>
<dbReference type="NCBIfam" id="TIGR00536">
    <property type="entry name" value="hemK_fam"/>
    <property type="match status" value="1"/>
</dbReference>
<dbReference type="Proteomes" id="UP001206895">
    <property type="component" value="Unassembled WGS sequence"/>
</dbReference>
<keyword evidence="3" id="KW-0808">Transferase</keyword>
<dbReference type="GO" id="GO:0032259">
    <property type="term" value="P:methylation"/>
    <property type="evidence" value="ECO:0007669"/>
    <property type="project" value="UniProtKB-KW"/>
</dbReference>
<dbReference type="InterPro" id="IPR022446">
    <property type="entry name" value="MeTrfrase_put"/>
</dbReference>
<dbReference type="InterPro" id="IPR007848">
    <property type="entry name" value="Small_mtfrase_dom"/>
</dbReference>
<organism evidence="7 8">
    <name type="scientific">Williamsia maris</name>
    <dbReference type="NCBI Taxonomy" id="72806"/>
    <lineage>
        <taxon>Bacteria</taxon>
        <taxon>Bacillati</taxon>
        <taxon>Actinomycetota</taxon>
        <taxon>Actinomycetes</taxon>
        <taxon>Mycobacteriales</taxon>
        <taxon>Nocardiaceae</taxon>
        <taxon>Williamsia</taxon>
    </lineage>
</organism>
<comment type="catalytic activity">
    <reaction evidence="5">
        <text>L-glutaminyl-[peptide chain release factor] + S-adenosyl-L-methionine = N(5)-methyl-L-glutaminyl-[peptide chain release factor] + S-adenosyl-L-homocysteine + H(+)</text>
        <dbReference type="Rhea" id="RHEA:42896"/>
        <dbReference type="Rhea" id="RHEA-COMP:10271"/>
        <dbReference type="Rhea" id="RHEA-COMP:10272"/>
        <dbReference type="ChEBI" id="CHEBI:15378"/>
        <dbReference type="ChEBI" id="CHEBI:30011"/>
        <dbReference type="ChEBI" id="CHEBI:57856"/>
        <dbReference type="ChEBI" id="CHEBI:59789"/>
        <dbReference type="ChEBI" id="CHEBI:61891"/>
        <dbReference type="EC" id="2.1.1.297"/>
    </reaction>
</comment>
<keyword evidence="8" id="KW-1185">Reference proteome</keyword>
<accession>A0ABT1HCF0</accession>
<keyword evidence="4" id="KW-0949">S-adenosyl-L-methionine</keyword>
<dbReference type="Pfam" id="PF05175">
    <property type="entry name" value="MTS"/>
    <property type="match status" value="1"/>
</dbReference>
<feature type="domain" description="Methyltransferase small" evidence="6">
    <location>
        <begin position="88"/>
        <end position="165"/>
    </location>
</feature>
<evidence type="ECO:0000313" key="8">
    <source>
        <dbReference type="Proteomes" id="UP001206895"/>
    </source>
</evidence>
<keyword evidence="2 7" id="KW-0489">Methyltransferase</keyword>
<dbReference type="PANTHER" id="PTHR18895:SF74">
    <property type="entry name" value="MTRF1L RELEASE FACTOR GLUTAMINE METHYLTRANSFERASE"/>
    <property type="match status" value="1"/>
</dbReference>
<evidence type="ECO:0000256" key="5">
    <source>
        <dbReference type="ARBA" id="ARBA00048391"/>
    </source>
</evidence>
<proteinExistence type="predicted"/>
<evidence type="ECO:0000259" key="6">
    <source>
        <dbReference type="Pfam" id="PF05175"/>
    </source>
</evidence>
<dbReference type="InterPro" id="IPR029063">
    <property type="entry name" value="SAM-dependent_MTases_sf"/>
</dbReference>
<dbReference type="Gene3D" id="3.40.50.150">
    <property type="entry name" value="Vaccinia Virus protein VP39"/>
    <property type="match status" value="1"/>
</dbReference>
<protein>
    <recommendedName>
        <fullName evidence="1">peptide chain release factor N(5)-glutamine methyltransferase</fullName>
        <ecNumber evidence="1">2.1.1.297</ecNumber>
    </recommendedName>
</protein>
<dbReference type="NCBIfam" id="TIGR03704">
    <property type="entry name" value="PrmC_rel_meth"/>
    <property type="match status" value="1"/>
</dbReference>
<dbReference type="RefSeq" id="WP_253660961.1">
    <property type="nucleotide sequence ID" value="NZ_BAAAJQ010000001.1"/>
</dbReference>
<evidence type="ECO:0000256" key="1">
    <source>
        <dbReference type="ARBA" id="ARBA00012771"/>
    </source>
</evidence>
<name>A0ABT1HCF0_9NOCA</name>
<dbReference type="EC" id="2.1.1.297" evidence="1"/>
<dbReference type="EMBL" id="JAMTCJ010000002">
    <property type="protein sequence ID" value="MCP2175928.1"/>
    <property type="molecule type" value="Genomic_DNA"/>
</dbReference>